<dbReference type="Pfam" id="PF10153">
    <property type="entry name" value="Efg1"/>
    <property type="match status" value="1"/>
</dbReference>
<dbReference type="OrthoDB" id="47732at2759"/>
<dbReference type="InterPro" id="IPR050786">
    <property type="entry name" value="EFG1_rRNA-proc"/>
</dbReference>
<evidence type="ECO:0000313" key="12">
    <source>
        <dbReference type="Proteomes" id="UP000770015"/>
    </source>
</evidence>
<dbReference type="Proteomes" id="UP000770015">
    <property type="component" value="Unassembled WGS sequence"/>
</dbReference>
<comment type="function">
    <text evidence="1">Involved in rRNA processing.</text>
</comment>
<sequence>MSVPTGPRGPRRQFPDGDYALANAPRGPRDPKSLRPSGSHRPLHAPEGGSNKANLKRIRDIKRSLTKADLPATVRADLEKELQARHDKKGEKKVSAQRATMISRYHMVRFFERKKAERRLKKAQKALAAAEDETEKAKFAEQVRISEIDIAYTQFHPHLEPYVALFPNNVKDGKKKKADEEAEAEENPDDPFNKPDIWHVIEEAMKEGPLALEKIRDRKNAAAFLQAPLVMHTRPKAEPTDTKQDGKGPKREKGHKKDVKRSGHWQEAAGQQEEEDDGEGFFE</sequence>
<keyword evidence="7 9" id="KW-0175">Coiled coil</keyword>
<evidence type="ECO:0000256" key="5">
    <source>
        <dbReference type="ARBA" id="ARBA00019827"/>
    </source>
</evidence>
<feature type="region of interest" description="Disordered" evidence="10">
    <location>
        <begin position="174"/>
        <end position="195"/>
    </location>
</feature>
<keyword evidence="8" id="KW-0539">Nucleus</keyword>
<keyword evidence="6" id="KW-0698">rRNA processing</keyword>
<dbReference type="AlphaFoldDB" id="A0A9P8VAZ5"/>
<reference evidence="11" key="1">
    <citation type="journal article" date="2021" name="Nat. Commun.">
        <title>Genetic determinants of endophytism in the Arabidopsis root mycobiome.</title>
        <authorList>
            <person name="Mesny F."/>
            <person name="Miyauchi S."/>
            <person name="Thiergart T."/>
            <person name="Pickel B."/>
            <person name="Atanasova L."/>
            <person name="Karlsson M."/>
            <person name="Huettel B."/>
            <person name="Barry K.W."/>
            <person name="Haridas S."/>
            <person name="Chen C."/>
            <person name="Bauer D."/>
            <person name="Andreopoulos W."/>
            <person name="Pangilinan J."/>
            <person name="LaButti K."/>
            <person name="Riley R."/>
            <person name="Lipzen A."/>
            <person name="Clum A."/>
            <person name="Drula E."/>
            <person name="Henrissat B."/>
            <person name="Kohler A."/>
            <person name="Grigoriev I.V."/>
            <person name="Martin F.M."/>
            <person name="Hacquard S."/>
        </authorList>
    </citation>
    <scope>NUCLEOTIDE SEQUENCE</scope>
    <source>
        <strain evidence="11">MPI-SDFR-AT-0117</strain>
    </source>
</reference>
<dbReference type="GO" id="GO:0000462">
    <property type="term" value="P:maturation of SSU-rRNA from tricistronic rRNA transcript (SSU-rRNA, 5.8S rRNA, LSU-rRNA)"/>
    <property type="evidence" value="ECO:0007669"/>
    <property type="project" value="TreeGrafter"/>
</dbReference>
<feature type="compositionally biased region" description="Acidic residues" evidence="10">
    <location>
        <begin position="180"/>
        <end position="189"/>
    </location>
</feature>
<evidence type="ECO:0000256" key="7">
    <source>
        <dbReference type="ARBA" id="ARBA00023054"/>
    </source>
</evidence>
<comment type="caution">
    <text evidence="11">The sequence shown here is derived from an EMBL/GenBank/DDBJ whole genome shotgun (WGS) entry which is preliminary data.</text>
</comment>
<dbReference type="EMBL" id="JAGSXJ010000011">
    <property type="protein sequence ID" value="KAH6687200.1"/>
    <property type="molecule type" value="Genomic_DNA"/>
</dbReference>
<evidence type="ECO:0000256" key="6">
    <source>
        <dbReference type="ARBA" id="ARBA00022552"/>
    </source>
</evidence>
<organism evidence="11 12">
    <name type="scientific">Plectosphaerella plurivora</name>
    <dbReference type="NCBI Taxonomy" id="936078"/>
    <lineage>
        <taxon>Eukaryota</taxon>
        <taxon>Fungi</taxon>
        <taxon>Dikarya</taxon>
        <taxon>Ascomycota</taxon>
        <taxon>Pezizomycotina</taxon>
        <taxon>Sordariomycetes</taxon>
        <taxon>Hypocreomycetidae</taxon>
        <taxon>Glomerellales</taxon>
        <taxon>Plectosphaerellaceae</taxon>
        <taxon>Plectosphaerella</taxon>
    </lineage>
</organism>
<dbReference type="InterPro" id="IPR019310">
    <property type="entry name" value="Efg1"/>
</dbReference>
<dbReference type="GO" id="GO:0030688">
    <property type="term" value="C:preribosome, small subunit precursor"/>
    <property type="evidence" value="ECO:0007669"/>
    <property type="project" value="TreeGrafter"/>
</dbReference>
<dbReference type="GO" id="GO:0005730">
    <property type="term" value="C:nucleolus"/>
    <property type="evidence" value="ECO:0007669"/>
    <property type="project" value="UniProtKB-SubCell"/>
</dbReference>
<comment type="similarity">
    <text evidence="3">Belongs to the EFG1 family.</text>
</comment>
<feature type="compositionally biased region" description="Basic and acidic residues" evidence="10">
    <location>
        <begin position="235"/>
        <end position="251"/>
    </location>
</feature>
<feature type="region of interest" description="Disordered" evidence="10">
    <location>
        <begin position="226"/>
        <end position="283"/>
    </location>
</feature>
<evidence type="ECO:0000256" key="1">
    <source>
        <dbReference type="ARBA" id="ARBA00002773"/>
    </source>
</evidence>
<feature type="coiled-coil region" evidence="9">
    <location>
        <begin position="113"/>
        <end position="140"/>
    </location>
</feature>
<feature type="region of interest" description="Disordered" evidence="10">
    <location>
        <begin position="1"/>
        <end position="55"/>
    </location>
</feature>
<protein>
    <recommendedName>
        <fullName evidence="4">rRNA-processing protein EFG1</fullName>
    </recommendedName>
    <alternativeName>
        <fullName evidence="5">rRNA-processing protein efg1</fullName>
    </alternativeName>
</protein>
<comment type="subcellular location">
    <subcellularLocation>
        <location evidence="2">Nucleus</location>
        <location evidence="2">Nucleolus</location>
    </subcellularLocation>
</comment>
<evidence type="ECO:0000256" key="8">
    <source>
        <dbReference type="ARBA" id="ARBA00023242"/>
    </source>
</evidence>
<dbReference type="PANTHER" id="PTHR33911">
    <property type="entry name" value="RRNA-PROCESSING PROTEIN EFG1"/>
    <property type="match status" value="1"/>
</dbReference>
<evidence type="ECO:0000256" key="10">
    <source>
        <dbReference type="SAM" id="MobiDB-lite"/>
    </source>
</evidence>
<evidence type="ECO:0000256" key="9">
    <source>
        <dbReference type="SAM" id="Coils"/>
    </source>
</evidence>
<name>A0A9P8VAZ5_9PEZI</name>
<feature type="compositionally biased region" description="Basic residues" evidence="10">
    <location>
        <begin position="252"/>
        <end position="263"/>
    </location>
</feature>
<evidence type="ECO:0000256" key="2">
    <source>
        <dbReference type="ARBA" id="ARBA00004604"/>
    </source>
</evidence>
<accession>A0A9P8VAZ5</accession>
<feature type="compositionally biased region" description="Acidic residues" evidence="10">
    <location>
        <begin position="272"/>
        <end position="283"/>
    </location>
</feature>
<dbReference type="PANTHER" id="PTHR33911:SF1">
    <property type="entry name" value="RRNA-PROCESSING PROTEIN EFG1"/>
    <property type="match status" value="1"/>
</dbReference>
<evidence type="ECO:0000313" key="11">
    <source>
        <dbReference type="EMBL" id="KAH6687200.1"/>
    </source>
</evidence>
<proteinExistence type="inferred from homology"/>
<evidence type="ECO:0000256" key="3">
    <source>
        <dbReference type="ARBA" id="ARBA00006916"/>
    </source>
</evidence>
<keyword evidence="12" id="KW-1185">Reference proteome</keyword>
<evidence type="ECO:0000256" key="4">
    <source>
        <dbReference type="ARBA" id="ARBA00018689"/>
    </source>
</evidence>
<gene>
    <name evidence="11" type="ORF">F5X68DRAFT_152698</name>
</gene>